<dbReference type="Gene3D" id="2.60.120.1140">
    <property type="entry name" value="Protein of unknown function DUF192"/>
    <property type="match status" value="1"/>
</dbReference>
<dbReference type="EMBL" id="SLWQ01000001">
    <property type="protein sequence ID" value="TCO42956.1"/>
    <property type="molecule type" value="Genomic_DNA"/>
</dbReference>
<organism evidence="1 2">
    <name type="scientific">Dokdonella fugitiva</name>
    <dbReference type="NCBI Taxonomy" id="328517"/>
    <lineage>
        <taxon>Bacteria</taxon>
        <taxon>Pseudomonadati</taxon>
        <taxon>Pseudomonadota</taxon>
        <taxon>Gammaproteobacteria</taxon>
        <taxon>Lysobacterales</taxon>
        <taxon>Rhodanobacteraceae</taxon>
        <taxon>Dokdonella</taxon>
    </lineage>
</organism>
<comment type="caution">
    <text evidence="1">The sequence shown here is derived from an EMBL/GenBank/DDBJ whole genome shotgun (WGS) entry which is preliminary data.</text>
</comment>
<sequence>MNHPSLFTRIVATVAFGALIQSCAASGPHVELKGQRFSVEIAETDATREHGLMDRTEMAADHGMLFVFQDDIPRAFWMKNTKIPLDMLFFDADRRLVSVQHDVPPCEADPCPAYSSGAPARYVLELNAGQARKLGVSPGDELTIQR</sequence>
<protein>
    <recommendedName>
        <fullName evidence="3">DUF192 domain-containing protein</fullName>
    </recommendedName>
</protein>
<dbReference type="PANTHER" id="PTHR37953">
    <property type="entry name" value="UPF0127 PROTEIN MJ1496"/>
    <property type="match status" value="1"/>
</dbReference>
<evidence type="ECO:0000313" key="1">
    <source>
        <dbReference type="EMBL" id="TCO42956.1"/>
    </source>
</evidence>
<evidence type="ECO:0008006" key="3">
    <source>
        <dbReference type="Google" id="ProtNLM"/>
    </source>
</evidence>
<reference evidence="1 2" key="1">
    <citation type="journal article" date="2015" name="Stand. Genomic Sci.">
        <title>Genomic Encyclopedia of Bacterial and Archaeal Type Strains, Phase III: the genomes of soil and plant-associated and newly described type strains.</title>
        <authorList>
            <person name="Whitman W.B."/>
            <person name="Woyke T."/>
            <person name="Klenk H.P."/>
            <person name="Zhou Y."/>
            <person name="Lilburn T.G."/>
            <person name="Beck B.J."/>
            <person name="De Vos P."/>
            <person name="Vandamme P."/>
            <person name="Eisen J.A."/>
            <person name="Garrity G."/>
            <person name="Hugenholtz P."/>
            <person name="Kyrpides N.C."/>
        </authorList>
    </citation>
    <scope>NUCLEOTIDE SEQUENCE [LARGE SCALE GENOMIC DNA]</scope>
    <source>
        <strain evidence="1 2">A3</strain>
    </source>
</reference>
<dbReference type="Pfam" id="PF02643">
    <property type="entry name" value="DUF192"/>
    <property type="match status" value="1"/>
</dbReference>
<gene>
    <name evidence="1" type="ORF">EV148_101363</name>
</gene>
<keyword evidence="2" id="KW-1185">Reference proteome</keyword>
<dbReference type="InterPro" id="IPR003795">
    <property type="entry name" value="DUF192"/>
</dbReference>
<dbReference type="Proteomes" id="UP000294862">
    <property type="component" value="Unassembled WGS sequence"/>
</dbReference>
<proteinExistence type="predicted"/>
<dbReference type="AlphaFoldDB" id="A0A4R2IFG2"/>
<dbReference type="RefSeq" id="WP_131992579.1">
    <property type="nucleotide sequence ID" value="NZ_JACGXM010000001.1"/>
</dbReference>
<evidence type="ECO:0000313" key="2">
    <source>
        <dbReference type="Proteomes" id="UP000294862"/>
    </source>
</evidence>
<accession>A0A4R2IFG2</accession>
<name>A0A4R2IFG2_9GAMM</name>
<dbReference type="PANTHER" id="PTHR37953:SF1">
    <property type="entry name" value="UPF0127 PROTEIN MJ1496"/>
    <property type="match status" value="1"/>
</dbReference>
<dbReference type="OrthoDB" id="5526466at2"/>
<dbReference type="InterPro" id="IPR038695">
    <property type="entry name" value="Saro_0823-like_sf"/>
</dbReference>